<comment type="caution">
    <text evidence="2">The sequence shown here is derived from an EMBL/GenBank/DDBJ whole genome shotgun (WGS) entry which is preliminary data.</text>
</comment>
<feature type="compositionally biased region" description="Basic and acidic residues" evidence="1">
    <location>
        <begin position="107"/>
        <end position="130"/>
    </location>
</feature>
<evidence type="ECO:0000313" key="3">
    <source>
        <dbReference type="Proteomes" id="UP000230750"/>
    </source>
</evidence>
<protein>
    <submittedName>
        <fullName evidence="2">Uncharacterized protein</fullName>
    </submittedName>
</protein>
<sequence length="151" mass="16654">MASEDADREMENSNSESEHDSDEDLAVLELIDASSSDDDDEEDDKEDVVRRQPDRRNRAVPESDRATSSSSSRVDRPLSALVEEDVKVKRYPNKTGTFVTGIDVLSKEAREKRSKRADRFGLSKQERKSSPDGGIEDIAGVTLAPGSKIGI</sequence>
<gene>
    <name evidence="2" type="ORF">BSL78_05728</name>
</gene>
<name>A0A2G8LAQ2_STIJA</name>
<dbReference type="AlphaFoldDB" id="A0A2G8LAQ2"/>
<organism evidence="2 3">
    <name type="scientific">Stichopus japonicus</name>
    <name type="common">Sea cucumber</name>
    <dbReference type="NCBI Taxonomy" id="307972"/>
    <lineage>
        <taxon>Eukaryota</taxon>
        <taxon>Metazoa</taxon>
        <taxon>Echinodermata</taxon>
        <taxon>Eleutherozoa</taxon>
        <taxon>Echinozoa</taxon>
        <taxon>Holothuroidea</taxon>
        <taxon>Aspidochirotacea</taxon>
        <taxon>Aspidochirotida</taxon>
        <taxon>Stichopodidae</taxon>
        <taxon>Apostichopus</taxon>
    </lineage>
</organism>
<dbReference type="OrthoDB" id="422106at2759"/>
<reference evidence="2 3" key="1">
    <citation type="journal article" date="2017" name="PLoS Biol.">
        <title>The sea cucumber genome provides insights into morphological evolution and visceral regeneration.</title>
        <authorList>
            <person name="Zhang X."/>
            <person name="Sun L."/>
            <person name="Yuan J."/>
            <person name="Sun Y."/>
            <person name="Gao Y."/>
            <person name="Zhang L."/>
            <person name="Li S."/>
            <person name="Dai H."/>
            <person name="Hamel J.F."/>
            <person name="Liu C."/>
            <person name="Yu Y."/>
            <person name="Liu S."/>
            <person name="Lin W."/>
            <person name="Guo K."/>
            <person name="Jin S."/>
            <person name="Xu P."/>
            <person name="Storey K.B."/>
            <person name="Huan P."/>
            <person name="Zhang T."/>
            <person name="Zhou Y."/>
            <person name="Zhang J."/>
            <person name="Lin C."/>
            <person name="Li X."/>
            <person name="Xing L."/>
            <person name="Huo D."/>
            <person name="Sun M."/>
            <person name="Wang L."/>
            <person name="Mercier A."/>
            <person name="Li F."/>
            <person name="Yang H."/>
            <person name="Xiang J."/>
        </authorList>
    </citation>
    <scope>NUCLEOTIDE SEQUENCE [LARGE SCALE GENOMIC DNA]</scope>
    <source>
        <strain evidence="2">Shaxun</strain>
        <tissue evidence="2">Muscle</tissue>
    </source>
</reference>
<evidence type="ECO:0000256" key="1">
    <source>
        <dbReference type="SAM" id="MobiDB-lite"/>
    </source>
</evidence>
<feature type="region of interest" description="Disordered" evidence="1">
    <location>
        <begin position="1"/>
        <end position="78"/>
    </location>
</feature>
<feature type="region of interest" description="Disordered" evidence="1">
    <location>
        <begin position="107"/>
        <end position="139"/>
    </location>
</feature>
<feature type="compositionally biased region" description="Acidic residues" evidence="1">
    <location>
        <begin position="35"/>
        <end position="46"/>
    </location>
</feature>
<evidence type="ECO:0000313" key="2">
    <source>
        <dbReference type="EMBL" id="PIK57339.1"/>
    </source>
</evidence>
<dbReference type="Proteomes" id="UP000230750">
    <property type="component" value="Unassembled WGS sequence"/>
</dbReference>
<feature type="compositionally biased region" description="Basic and acidic residues" evidence="1">
    <location>
        <begin position="47"/>
        <end position="65"/>
    </location>
</feature>
<keyword evidence="3" id="KW-1185">Reference proteome</keyword>
<accession>A0A2G8LAQ2</accession>
<proteinExistence type="predicted"/>
<dbReference type="EMBL" id="MRZV01000145">
    <property type="protein sequence ID" value="PIK57339.1"/>
    <property type="molecule type" value="Genomic_DNA"/>
</dbReference>